<feature type="transmembrane region" description="Helical" evidence="1">
    <location>
        <begin position="24"/>
        <end position="43"/>
    </location>
</feature>
<name>A0A096CYI4_9BACT</name>
<evidence type="ECO:0000256" key="1">
    <source>
        <dbReference type="SAM" id="Phobius"/>
    </source>
</evidence>
<dbReference type="Gene3D" id="2.170.120.40">
    <property type="entry name" value="YbbR-like domain"/>
    <property type="match status" value="1"/>
</dbReference>
<dbReference type="InterPro" id="IPR012505">
    <property type="entry name" value="YbbR"/>
</dbReference>
<evidence type="ECO:0008006" key="4">
    <source>
        <dbReference type="Google" id="ProtNLM"/>
    </source>
</evidence>
<dbReference type="Proteomes" id="UP000029538">
    <property type="component" value="Unassembled WGS sequence"/>
</dbReference>
<proteinExistence type="predicted"/>
<gene>
    <name evidence="2" type="ORF">HMPREF0654_01875</name>
</gene>
<accession>A0A096CYI4</accession>
<evidence type="ECO:0000313" key="3">
    <source>
        <dbReference type="Proteomes" id="UP000029538"/>
    </source>
</evidence>
<sequence>MVGKTLHTLGFFRNFVSRIFNKEFLIFLFFLMLSGLFWLTNVLDDYYEREFTIDLRLAGIPKNVVLTGEVDSVVKVVVRDKGYVIGSYMFRGDFRPLFFDFETCNKGSNNGEILVSEIQRLVQQQLYSSSKIVSVKANNLTYSYNYGQHKKVPVRLQGMAIPAEGYYLSRVQFTPDSVTIYATKKVLDSIQYVSTERVEVLNFSEMQQQEVKIAKIKNAKPLPYRVKMQLYPDILTEEYVEVPIQAINVPTDKTMRIFPGKIKVRFAVGAQRLRTMPKNIETRELQPIGFKVIVDYNEILKTKAEKCHVYIQATPNGVRNAHPMINVVDYLIEQK</sequence>
<evidence type="ECO:0000313" key="2">
    <source>
        <dbReference type="EMBL" id="KGF50299.1"/>
    </source>
</evidence>
<dbReference type="EMBL" id="JRNR01000005">
    <property type="protein sequence ID" value="KGF50299.1"/>
    <property type="molecule type" value="Genomic_DNA"/>
</dbReference>
<reference evidence="2 3" key="1">
    <citation type="submission" date="2014-07" db="EMBL/GenBank/DDBJ databases">
        <authorList>
            <person name="McCorrison J."/>
            <person name="Sanka R."/>
            <person name="Torralba M."/>
            <person name="Gillis M."/>
            <person name="Haft D.H."/>
            <person name="Methe B."/>
            <person name="Sutton G."/>
            <person name="Nelson K.E."/>
        </authorList>
    </citation>
    <scope>NUCLEOTIDE SEQUENCE [LARGE SCALE GENOMIC DNA]</scope>
    <source>
        <strain evidence="2 3">DNF00882</strain>
    </source>
</reference>
<dbReference type="PANTHER" id="PTHR37804:SF1">
    <property type="entry name" value="CDAA REGULATORY PROTEIN CDAR"/>
    <property type="match status" value="1"/>
</dbReference>
<keyword evidence="1" id="KW-0812">Transmembrane</keyword>
<keyword evidence="1" id="KW-1133">Transmembrane helix</keyword>
<keyword evidence="1" id="KW-0472">Membrane</keyword>
<dbReference type="AlphaFoldDB" id="A0A096CYI4"/>
<dbReference type="InterPro" id="IPR053154">
    <property type="entry name" value="c-di-AMP_regulator"/>
</dbReference>
<organism evidence="2 3">
    <name type="scientific">Prevotella disiens DNF00882</name>
    <dbReference type="NCBI Taxonomy" id="1401075"/>
    <lineage>
        <taxon>Bacteria</taxon>
        <taxon>Pseudomonadati</taxon>
        <taxon>Bacteroidota</taxon>
        <taxon>Bacteroidia</taxon>
        <taxon>Bacteroidales</taxon>
        <taxon>Prevotellaceae</taxon>
        <taxon>Prevotella</taxon>
    </lineage>
</organism>
<dbReference type="RefSeq" id="WP_036882338.1">
    <property type="nucleotide sequence ID" value="NZ_JRNR01000005.1"/>
</dbReference>
<comment type="caution">
    <text evidence="2">The sequence shown here is derived from an EMBL/GenBank/DDBJ whole genome shotgun (WGS) entry which is preliminary data.</text>
</comment>
<dbReference type="PANTHER" id="PTHR37804">
    <property type="entry name" value="CDAA REGULATORY PROTEIN CDAR"/>
    <property type="match status" value="1"/>
</dbReference>
<dbReference type="Pfam" id="PF07949">
    <property type="entry name" value="YbbR"/>
    <property type="match status" value="1"/>
</dbReference>
<protein>
    <recommendedName>
        <fullName evidence="4">YbbR-like domain-containing protein</fullName>
    </recommendedName>
</protein>